<feature type="domain" description="VOC" evidence="3">
    <location>
        <begin position="28"/>
        <end position="149"/>
    </location>
</feature>
<dbReference type="PROSITE" id="PS51819">
    <property type="entry name" value="VOC"/>
    <property type="match status" value="1"/>
</dbReference>
<evidence type="ECO:0000256" key="2">
    <source>
        <dbReference type="SAM" id="SignalP"/>
    </source>
</evidence>
<dbReference type="EMBL" id="JBHSCZ010000002">
    <property type="protein sequence ID" value="MFC4263059.1"/>
    <property type="molecule type" value="Genomic_DNA"/>
</dbReference>
<dbReference type="RefSeq" id="WP_379709129.1">
    <property type="nucleotide sequence ID" value="NZ_JBHSCZ010000002.1"/>
</dbReference>
<dbReference type="InterPro" id="IPR051785">
    <property type="entry name" value="MMCE/EMCE_epimerase"/>
</dbReference>
<feature type="signal peptide" evidence="2">
    <location>
        <begin position="1"/>
        <end position="19"/>
    </location>
</feature>
<dbReference type="PANTHER" id="PTHR43048:SF3">
    <property type="entry name" value="METHYLMALONYL-COA EPIMERASE, MITOCHONDRIAL"/>
    <property type="match status" value="1"/>
</dbReference>
<accession>A0ABV8QVL2</accession>
<proteinExistence type="predicted"/>
<evidence type="ECO:0000313" key="5">
    <source>
        <dbReference type="Proteomes" id="UP001595907"/>
    </source>
</evidence>
<dbReference type="Proteomes" id="UP001595907">
    <property type="component" value="Unassembled WGS sequence"/>
</dbReference>
<sequence length="152" mass="17346">MRYLLLFIFVGSLSLKATAQANKNIQFTFNHVSLSVKDVNAAAEFYSEVLNLQEIVNRTKIDGVRWFSLNEEKELHLIAIIKTPITINKAVHFALTTPDFDAFIERLQQLKVAYGDWPGTPNKITIRADGIKQIYFQDPDGYWIELNSVAVK</sequence>
<evidence type="ECO:0000313" key="4">
    <source>
        <dbReference type="EMBL" id="MFC4263059.1"/>
    </source>
</evidence>
<organism evidence="4 5">
    <name type="scientific">Ferruginibacter yonginensis</name>
    <dbReference type="NCBI Taxonomy" id="1310416"/>
    <lineage>
        <taxon>Bacteria</taxon>
        <taxon>Pseudomonadati</taxon>
        <taxon>Bacteroidota</taxon>
        <taxon>Chitinophagia</taxon>
        <taxon>Chitinophagales</taxon>
        <taxon>Chitinophagaceae</taxon>
        <taxon>Ferruginibacter</taxon>
    </lineage>
</organism>
<feature type="chain" id="PRO_5045613337" evidence="2">
    <location>
        <begin position="20"/>
        <end position="152"/>
    </location>
</feature>
<keyword evidence="2" id="KW-0732">Signal</keyword>
<dbReference type="InterPro" id="IPR037523">
    <property type="entry name" value="VOC_core"/>
</dbReference>
<dbReference type="InterPro" id="IPR029068">
    <property type="entry name" value="Glyas_Bleomycin-R_OHBP_Dase"/>
</dbReference>
<dbReference type="SUPFAM" id="SSF54593">
    <property type="entry name" value="Glyoxalase/Bleomycin resistance protein/Dihydroxybiphenyl dioxygenase"/>
    <property type="match status" value="1"/>
</dbReference>
<name>A0ABV8QVL2_9BACT</name>
<evidence type="ECO:0000259" key="3">
    <source>
        <dbReference type="PROSITE" id="PS51819"/>
    </source>
</evidence>
<gene>
    <name evidence="4" type="ORF">ACFOWM_09230</name>
</gene>
<keyword evidence="5" id="KW-1185">Reference proteome</keyword>
<dbReference type="Pfam" id="PF00903">
    <property type="entry name" value="Glyoxalase"/>
    <property type="match status" value="1"/>
</dbReference>
<reference evidence="5" key="1">
    <citation type="journal article" date="2019" name="Int. J. Syst. Evol. Microbiol.">
        <title>The Global Catalogue of Microorganisms (GCM) 10K type strain sequencing project: providing services to taxonomists for standard genome sequencing and annotation.</title>
        <authorList>
            <consortium name="The Broad Institute Genomics Platform"/>
            <consortium name="The Broad Institute Genome Sequencing Center for Infectious Disease"/>
            <person name="Wu L."/>
            <person name="Ma J."/>
        </authorList>
    </citation>
    <scope>NUCLEOTIDE SEQUENCE [LARGE SCALE GENOMIC DNA]</scope>
    <source>
        <strain evidence="5">CECT 8289</strain>
    </source>
</reference>
<dbReference type="InterPro" id="IPR004360">
    <property type="entry name" value="Glyas_Fos-R_dOase_dom"/>
</dbReference>
<keyword evidence="1" id="KW-0479">Metal-binding</keyword>
<evidence type="ECO:0000256" key="1">
    <source>
        <dbReference type="ARBA" id="ARBA00022723"/>
    </source>
</evidence>
<dbReference type="Gene3D" id="3.10.180.10">
    <property type="entry name" value="2,3-Dihydroxybiphenyl 1,2-Dioxygenase, domain 1"/>
    <property type="match status" value="1"/>
</dbReference>
<protein>
    <submittedName>
        <fullName evidence="4">VOC family protein</fullName>
    </submittedName>
</protein>
<dbReference type="PANTHER" id="PTHR43048">
    <property type="entry name" value="METHYLMALONYL-COA EPIMERASE"/>
    <property type="match status" value="1"/>
</dbReference>
<comment type="caution">
    <text evidence="4">The sequence shown here is derived from an EMBL/GenBank/DDBJ whole genome shotgun (WGS) entry which is preliminary data.</text>
</comment>